<dbReference type="PROSITE" id="PS00197">
    <property type="entry name" value="2FE2S_FER_1"/>
    <property type="match status" value="1"/>
</dbReference>
<reference evidence="10 11" key="1">
    <citation type="submission" date="2015-03" db="EMBL/GenBank/DDBJ databases">
        <title>Draft genome sequences of two protease-producing strains of Arsukibacterium isolated from two cold and alkaline environments.</title>
        <authorList>
            <person name="Lylloff J.E."/>
            <person name="Skov L.B."/>
            <person name="Jepsen M."/>
            <person name="Hallin P.F."/>
            <person name="Sorensen S.J."/>
            <person name="Stougaard P."/>
            <person name="Glaring M.A."/>
        </authorList>
    </citation>
    <scope>NUCLEOTIDE SEQUENCE [LARGE SCALE GENOMIC DNA]</scope>
    <source>
        <strain evidence="10 11">GCM72</strain>
    </source>
</reference>
<dbReference type="InterPro" id="IPR006058">
    <property type="entry name" value="2Fe2S_fd_BS"/>
</dbReference>
<dbReference type="EMBL" id="LAHO01000024">
    <property type="protein sequence ID" value="KKO43908.1"/>
    <property type="molecule type" value="Genomic_DNA"/>
</dbReference>
<keyword evidence="4" id="KW-0479">Metal-binding</keyword>
<organism evidence="10 11">
    <name type="scientific">Arsukibacterium ikkense</name>
    <dbReference type="NCBI Taxonomy" id="336831"/>
    <lineage>
        <taxon>Bacteria</taxon>
        <taxon>Pseudomonadati</taxon>
        <taxon>Pseudomonadota</taxon>
        <taxon>Gammaproteobacteria</taxon>
        <taxon>Chromatiales</taxon>
        <taxon>Chromatiaceae</taxon>
        <taxon>Arsukibacterium</taxon>
    </lineage>
</organism>
<name>A0A0M2V414_9GAMM</name>
<dbReference type="InterPro" id="IPR001041">
    <property type="entry name" value="2Fe-2S_ferredoxin-type"/>
</dbReference>
<keyword evidence="5" id="KW-0249">Electron transport</keyword>
<comment type="similarity">
    <text evidence="1">Belongs to the 2Fe2S plant-type ferredoxin family.</text>
</comment>
<keyword evidence="2" id="KW-0813">Transport</keyword>
<proteinExistence type="inferred from homology"/>
<sequence>MSFLITILPAQLSFRVQDSETILSAALRAGIDFPHRCRQGVCTSCVCKLKSGEVRYNEPQPLSDVDKQQQFTYCCLAYPASDLVLHHPFIIG</sequence>
<evidence type="ECO:0000313" key="11">
    <source>
        <dbReference type="Proteomes" id="UP000034228"/>
    </source>
</evidence>
<dbReference type="InterPro" id="IPR012675">
    <property type="entry name" value="Beta-grasp_dom_sf"/>
</dbReference>
<dbReference type="GO" id="GO:0051537">
    <property type="term" value="F:2 iron, 2 sulfur cluster binding"/>
    <property type="evidence" value="ECO:0007669"/>
    <property type="project" value="UniProtKB-KW"/>
</dbReference>
<evidence type="ECO:0000256" key="4">
    <source>
        <dbReference type="ARBA" id="ARBA00022723"/>
    </source>
</evidence>
<comment type="cofactor">
    <cofactor evidence="8">
        <name>[2Fe-2S] cluster</name>
        <dbReference type="ChEBI" id="CHEBI:190135"/>
    </cofactor>
</comment>
<feature type="domain" description="2Fe-2S ferredoxin-type" evidence="9">
    <location>
        <begin position="3"/>
        <end position="91"/>
    </location>
</feature>
<dbReference type="STRING" id="336831.WG68_18390"/>
<dbReference type="Proteomes" id="UP000034228">
    <property type="component" value="Unassembled WGS sequence"/>
</dbReference>
<dbReference type="GO" id="GO:0046872">
    <property type="term" value="F:metal ion binding"/>
    <property type="evidence" value="ECO:0007669"/>
    <property type="project" value="UniProtKB-KW"/>
</dbReference>
<evidence type="ECO:0000256" key="2">
    <source>
        <dbReference type="ARBA" id="ARBA00022448"/>
    </source>
</evidence>
<keyword evidence="3" id="KW-0001">2Fe-2S</keyword>
<gene>
    <name evidence="10" type="ORF">WG68_18390</name>
</gene>
<dbReference type="Pfam" id="PF00111">
    <property type="entry name" value="Fer2"/>
    <property type="match status" value="1"/>
</dbReference>
<keyword evidence="7" id="KW-0411">Iron-sulfur</keyword>
<comment type="caution">
    <text evidence="10">The sequence shown here is derived from an EMBL/GenBank/DDBJ whole genome shotgun (WGS) entry which is preliminary data.</text>
</comment>
<dbReference type="CDD" id="cd00207">
    <property type="entry name" value="fer2"/>
    <property type="match status" value="1"/>
</dbReference>
<dbReference type="InterPro" id="IPR036010">
    <property type="entry name" value="2Fe-2S_ferredoxin-like_sf"/>
</dbReference>
<protein>
    <submittedName>
        <fullName evidence="10">Ferredoxin</fullName>
    </submittedName>
</protein>
<dbReference type="AlphaFoldDB" id="A0A0M2V414"/>
<dbReference type="RefSeq" id="WP_046559195.1">
    <property type="nucleotide sequence ID" value="NZ_LAHO01000024.1"/>
</dbReference>
<evidence type="ECO:0000256" key="6">
    <source>
        <dbReference type="ARBA" id="ARBA00023004"/>
    </source>
</evidence>
<dbReference type="PANTHER" id="PTHR43112:SF3">
    <property type="entry name" value="FERREDOXIN-2, CHLOROPLASTIC"/>
    <property type="match status" value="1"/>
</dbReference>
<evidence type="ECO:0000256" key="3">
    <source>
        <dbReference type="ARBA" id="ARBA00022714"/>
    </source>
</evidence>
<dbReference type="PATRIC" id="fig|336831.14.peg.1072"/>
<evidence type="ECO:0000256" key="7">
    <source>
        <dbReference type="ARBA" id="ARBA00023014"/>
    </source>
</evidence>
<keyword evidence="11" id="KW-1185">Reference proteome</keyword>
<accession>A0A0M2V414</accession>
<evidence type="ECO:0000313" key="10">
    <source>
        <dbReference type="EMBL" id="KKO43908.1"/>
    </source>
</evidence>
<dbReference type="SUPFAM" id="SSF54292">
    <property type="entry name" value="2Fe-2S ferredoxin-like"/>
    <property type="match status" value="1"/>
</dbReference>
<evidence type="ECO:0000256" key="1">
    <source>
        <dbReference type="ARBA" id="ARBA00007874"/>
    </source>
</evidence>
<evidence type="ECO:0000259" key="9">
    <source>
        <dbReference type="PROSITE" id="PS51085"/>
    </source>
</evidence>
<dbReference type="Gene3D" id="3.10.20.30">
    <property type="match status" value="1"/>
</dbReference>
<evidence type="ECO:0000256" key="8">
    <source>
        <dbReference type="ARBA" id="ARBA00034078"/>
    </source>
</evidence>
<dbReference type="PANTHER" id="PTHR43112">
    <property type="entry name" value="FERREDOXIN"/>
    <property type="match status" value="1"/>
</dbReference>
<evidence type="ECO:0000256" key="5">
    <source>
        <dbReference type="ARBA" id="ARBA00022982"/>
    </source>
</evidence>
<keyword evidence="6" id="KW-0408">Iron</keyword>
<dbReference type="PROSITE" id="PS51085">
    <property type="entry name" value="2FE2S_FER_2"/>
    <property type="match status" value="1"/>
</dbReference>
<dbReference type="OrthoDB" id="9806195at2"/>